<keyword evidence="7 11" id="KW-0175">Coiled coil</keyword>
<dbReference type="AlphaFoldDB" id="A0AAN8KQI7"/>
<protein>
    <recommendedName>
        <fullName evidence="3">Spindle and centriole-associated protein 1</fullName>
    </recommendedName>
    <alternativeName>
        <fullName evidence="10">Coiled-coil domain-containing protein 52</fullName>
    </alternativeName>
</protein>
<evidence type="ECO:0000256" key="4">
    <source>
        <dbReference type="ARBA" id="ARBA00022490"/>
    </source>
</evidence>
<dbReference type="Proteomes" id="UP001356427">
    <property type="component" value="Unassembled WGS sequence"/>
</dbReference>
<feature type="compositionally biased region" description="Polar residues" evidence="12">
    <location>
        <begin position="731"/>
        <end position="743"/>
    </location>
</feature>
<evidence type="ECO:0000256" key="10">
    <source>
        <dbReference type="ARBA" id="ARBA00030722"/>
    </source>
</evidence>
<feature type="compositionally biased region" description="Low complexity" evidence="12">
    <location>
        <begin position="864"/>
        <end position="873"/>
    </location>
</feature>
<feature type="compositionally biased region" description="Pro residues" evidence="12">
    <location>
        <begin position="654"/>
        <end position="668"/>
    </location>
</feature>
<feature type="compositionally biased region" description="Basic residues" evidence="12">
    <location>
        <begin position="385"/>
        <end position="396"/>
    </location>
</feature>
<dbReference type="GO" id="GO:0090307">
    <property type="term" value="P:mitotic spindle assembly"/>
    <property type="evidence" value="ECO:0007669"/>
    <property type="project" value="InterPro"/>
</dbReference>
<dbReference type="GO" id="GO:0051310">
    <property type="term" value="P:metaphase chromosome alignment"/>
    <property type="evidence" value="ECO:0007669"/>
    <property type="project" value="TreeGrafter"/>
</dbReference>
<keyword evidence="4" id="KW-0963">Cytoplasm</keyword>
<evidence type="ECO:0000256" key="9">
    <source>
        <dbReference type="ARBA" id="ARBA00023306"/>
    </source>
</evidence>
<feature type="region of interest" description="Disordered" evidence="12">
    <location>
        <begin position="266"/>
        <end position="338"/>
    </location>
</feature>
<evidence type="ECO:0000256" key="7">
    <source>
        <dbReference type="ARBA" id="ARBA00023054"/>
    </source>
</evidence>
<dbReference type="InterPro" id="IPR031387">
    <property type="entry name" value="SPICE1"/>
</dbReference>
<dbReference type="GO" id="GO:0005814">
    <property type="term" value="C:centriole"/>
    <property type="evidence" value="ECO:0007669"/>
    <property type="project" value="UniProtKB-SubCell"/>
</dbReference>
<feature type="compositionally biased region" description="Basic residues" evidence="12">
    <location>
        <begin position="104"/>
        <end position="117"/>
    </location>
</feature>
<evidence type="ECO:0000313" key="13">
    <source>
        <dbReference type="EMBL" id="KAK6293101.1"/>
    </source>
</evidence>
<keyword evidence="14" id="KW-1185">Reference proteome</keyword>
<comment type="subcellular location">
    <subcellularLocation>
        <location evidence="1">Cytoplasm</location>
        <location evidence="1">Cytoskeleton</location>
        <location evidence="1">Microtubule organizing center</location>
        <location evidence="1">Centrosome</location>
        <location evidence="1">Centriole</location>
    </subcellularLocation>
    <subcellularLocation>
        <location evidence="2">Cytoplasm</location>
        <location evidence="2">Cytoskeleton</location>
        <location evidence="2">Spindle</location>
    </subcellularLocation>
</comment>
<dbReference type="GO" id="GO:0051301">
    <property type="term" value="P:cell division"/>
    <property type="evidence" value="ECO:0007669"/>
    <property type="project" value="UniProtKB-KW"/>
</dbReference>
<feature type="compositionally biased region" description="Polar residues" evidence="12">
    <location>
        <begin position="280"/>
        <end position="292"/>
    </location>
</feature>
<keyword evidence="5" id="KW-0132">Cell division</keyword>
<proteinExistence type="predicted"/>
<evidence type="ECO:0000256" key="8">
    <source>
        <dbReference type="ARBA" id="ARBA00023212"/>
    </source>
</evidence>
<feature type="compositionally biased region" description="Low complexity" evidence="12">
    <location>
        <begin position="822"/>
        <end position="850"/>
    </location>
</feature>
<feature type="compositionally biased region" description="Low complexity" evidence="12">
    <location>
        <begin position="400"/>
        <end position="412"/>
    </location>
</feature>
<keyword evidence="6" id="KW-0498">Mitosis</keyword>
<evidence type="ECO:0000256" key="6">
    <source>
        <dbReference type="ARBA" id="ARBA00022776"/>
    </source>
</evidence>
<feature type="compositionally biased region" description="Basic residues" evidence="12">
    <location>
        <begin position="296"/>
        <end position="306"/>
    </location>
</feature>
<name>A0AAN8KQI7_9TELE</name>
<evidence type="ECO:0000313" key="14">
    <source>
        <dbReference type="Proteomes" id="UP001356427"/>
    </source>
</evidence>
<reference evidence="13 14" key="1">
    <citation type="submission" date="2021-04" db="EMBL/GenBank/DDBJ databases">
        <authorList>
            <person name="De Guttry C."/>
            <person name="Zahm M."/>
            <person name="Klopp C."/>
            <person name="Cabau C."/>
            <person name="Louis A."/>
            <person name="Berthelot C."/>
            <person name="Parey E."/>
            <person name="Roest Crollius H."/>
            <person name="Montfort J."/>
            <person name="Robinson-Rechavi M."/>
            <person name="Bucao C."/>
            <person name="Bouchez O."/>
            <person name="Gislard M."/>
            <person name="Lluch J."/>
            <person name="Milhes M."/>
            <person name="Lampietro C."/>
            <person name="Lopez Roques C."/>
            <person name="Donnadieu C."/>
            <person name="Braasch I."/>
            <person name="Desvignes T."/>
            <person name="Postlethwait J."/>
            <person name="Bobe J."/>
            <person name="Wedekind C."/>
            <person name="Guiguen Y."/>
        </authorList>
    </citation>
    <scope>NUCLEOTIDE SEQUENCE [LARGE SCALE GENOMIC DNA]</scope>
    <source>
        <strain evidence="13">Cs_M1</strain>
        <tissue evidence="13">Blood</tissue>
    </source>
</reference>
<dbReference type="GO" id="GO:0005813">
    <property type="term" value="C:centrosome"/>
    <property type="evidence" value="ECO:0007669"/>
    <property type="project" value="TreeGrafter"/>
</dbReference>
<evidence type="ECO:0000256" key="3">
    <source>
        <dbReference type="ARBA" id="ARBA00018313"/>
    </source>
</evidence>
<keyword evidence="8" id="KW-0206">Cytoskeleton</keyword>
<keyword evidence="9" id="KW-0131">Cell cycle</keyword>
<evidence type="ECO:0000256" key="5">
    <source>
        <dbReference type="ARBA" id="ARBA00022618"/>
    </source>
</evidence>
<feature type="region of interest" description="Disordered" evidence="12">
    <location>
        <begin position="698"/>
        <end position="790"/>
    </location>
</feature>
<feature type="region of interest" description="Disordered" evidence="12">
    <location>
        <begin position="98"/>
        <end position="123"/>
    </location>
</feature>
<feature type="region of interest" description="Disordered" evidence="12">
    <location>
        <begin position="351"/>
        <end position="412"/>
    </location>
</feature>
<feature type="region of interest" description="Disordered" evidence="12">
    <location>
        <begin position="602"/>
        <end position="623"/>
    </location>
</feature>
<evidence type="ECO:0000256" key="12">
    <source>
        <dbReference type="SAM" id="MobiDB-lite"/>
    </source>
</evidence>
<dbReference type="GO" id="GO:0005819">
    <property type="term" value="C:spindle"/>
    <property type="evidence" value="ECO:0007669"/>
    <property type="project" value="UniProtKB-SubCell"/>
</dbReference>
<feature type="compositionally biased region" description="Polar residues" evidence="12">
    <location>
        <begin position="751"/>
        <end position="761"/>
    </location>
</feature>
<sequence>MRGGLLVQPCACALVTDIFLDFSALSSASQPVVSVKKCHCVRFRGAPPLSEGSPSAVLGVGAPLGPLRAQWKPRSLNGAHAQSAARRHSTTMSFTRVGRLQHSQGKRPAMRPKKANAPKREWVSTVHDLSVHKASPEELSRRHEMHRSQNRVVAQWELRERALRRRRKKGLPGGPAPLDRTSLNIIREVFSDQFQLQDVLARSDRAMAVVKDLFGDAPRRQTGFPSVTMAPDCGSDSDLPVLQKPEAPTQLSLLSQSMMDPQALNELEDSEDHSDEETGHSASISFNSNMDTSYRVHTRKVKAKSRTRGEKQQRPQSNSNLQGAGGDSPPQTPCASGGTQLQAALNATVKVQRLRSRQPQPQSEPEERFTLVTQVLNPDPPLTRSGRKSRSSKASRGRSTESGLDGSTLSSLSGNQSSLGLLQGLLGQVETELEGLGPEEPPRAPGAGGGERTTGPKHSTHGLTGFSVALVSTLGRLARLLRQREEEAQREGKERRRLEEEVKEQRGLIDALTTETLILREESAALQAGLQQRACDLEQRLDTVLLALGGLGVLGGDRDYEQQDTGSIATGSEWEPSYDADAPVPSYEQNQAGLTLNPAVLLSPPRQRDNRPHSHTSAVRSLSLHHVSSLPVTRRSCDDLQTVSSAPSLVSLPRPAPTPPPAPTPDPLPLLCDPSQGAMLSQIAELTRQNALIRNQLGQFHPSTPPSGSGICKGQSSGRGSPRDTTDSRGFVSSSTGRVTPQQGVEKRGSAPSSTGRTTPQREAGRERGTWSCGGELQTQQSVVSEGPGCESSVEQRLLELNRQSAAARSRLLELIEQQRQSSSSARVSPSVSPIPPLSAAALSPESSVLMPEEDPSPPGSGGSRRSAGGVSPQSLGGLSRGSRTPVEKLKGEGWFALSTHVR</sequence>
<evidence type="ECO:0000256" key="2">
    <source>
        <dbReference type="ARBA" id="ARBA00004186"/>
    </source>
</evidence>
<feature type="coiled-coil region" evidence="11">
    <location>
        <begin position="481"/>
        <end position="515"/>
    </location>
</feature>
<dbReference type="PANTHER" id="PTHR31167">
    <property type="entry name" value="SPINDLE AND CENTRIOLE ASSOCIATED PROTEIN 1 SPICE1"/>
    <property type="match status" value="1"/>
</dbReference>
<dbReference type="Pfam" id="PF15678">
    <property type="entry name" value="SPICE"/>
    <property type="match status" value="1"/>
</dbReference>
<feature type="region of interest" description="Disordered" evidence="12">
    <location>
        <begin position="217"/>
        <end position="243"/>
    </location>
</feature>
<feature type="region of interest" description="Disordered" evidence="12">
    <location>
        <begin position="645"/>
        <end position="674"/>
    </location>
</feature>
<accession>A0AAN8KQI7</accession>
<feature type="region of interest" description="Disordered" evidence="12">
    <location>
        <begin position="434"/>
        <end position="461"/>
    </location>
</feature>
<evidence type="ECO:0000256" key="11">
    <source>
        <dbReference type="SAM" id="Coils"/>
    </source>
</evidence>
<evidence type="ECO:0000256" key="1">
    <source>
        <dbReference type="ARBA" id="ARBA00004114"/>
    </source>
</evidence>
<feature type="region of interest" description="Disordered" evidence="12">
    <location>
        <begin position="818"/>
        <end position="893"/>
    </location>
</feature>
<feature type="compositionally biased region" description="Acidic residues" evidence="12">
    <location>
        <begin position="266"/>
        <end position="275"/>
    </location>
</feature>
<dbReference type="EMBL" id="JAGTTL010000037">
    <property type="protein sequence ID" value="KAK6293101.1"/>
    <property type="molecule type" value="Genomic_DNA"/>
</dbReference>
<dbReference type="PANTHER" id="PTHR31167:SF3">
    <property type="entry name" value="SPINDLE AND CENTRIOLE-ASSOCIATED PROTEIN 1"/>
    <property type="match status" value="1"/>
</dbReference>
<comment type="caution">
    <text evidence="13">The sequence shown here is derived from an EMBL/GenBank/DDBJ whole genome shotgun (WGS) entry which is preliminary data.</text>
</comment>
<gene>
    <name evidence="13" type="ORF">J4Q44_G00366020</name>
</gene>
<dbReference type="GO" id="GO:0046599">
    <property type="term" value="P:regulation of centriole replication"/>
    <property type="evidence" value="ECO:0007669"/>
    <property type="project" value="TreeGrafter"/>
</dbReference>
<organism evidence="13 14">
    <name type="scientific">Coregonus suidteri</name>
    <dbReference type="NCBI Taxonomy" id="861788"/>
    <lineage>
        <taxon>Eukaryota</taxon>
        <taxon>Metazoa</taxon>
        <taxon>Chordata</taxon>
        <taxon>Craniata</taxon>
        <taxon>Vertebrata</taxon>
        <taxon>Euteleostomi</taxon>
        <taxon>Actinopterygii</taxon>
        <taxon>Neopterygii</taxon>
        <taxon>Teleostei</taxon>
        <taxon>Protacanthopterygii</taxon>
        <taxon>Salmoniformes</taxon>
        <taxon>Salmonidae</taxon>
        <taxon>Coregoninae</taxon>
        <taxon>Coregonus</taxon>
    </lineage>
</organism>